<sequence length="186" mass="20588">MSNDLQNIAVDMHNYFRRLAATGWDQTNDGYAPRASAMLALNYECGDPKDNNNIGKLTNAMVENCDKKAPPATGGYSLNYYYEQTLQLSREELLEKAITKWADEVSKVGKDNIYKQDMGFNNFANMMHDKANEITCAVNVCNKSGNSAVACQYKSPPDIDEVIYKIGKPCKDCPTGTTCDDKLGGL</sequence>
<name>A0A0C2CT84_9BILA</name>
<proteinExistence type="predicted"/>
<protein>
    <submittedName>
        <fullName evidence="2">SCP-like protein</fullName>
    </submittedName>
</protein>
<dbReference type="SMART" id="SM00198">
    <property type="entry name" value="SCP"/>
    <property type="match status" value="1"/>
</dbReference>
<dbReference type="SUPFAM" id="SSF55797">
    <property type="entry name" value="PR-1-like"/>
    <property type="match status" value="1"/>
</dbReference>
<keyword evidence="3" id="KW-1185">Reference proteome</keyword>
<reference evidence="2 3" key="1">
    <citation type="submission" date="2013-12" db="EMBL/GenBank/DDBJ databases">
        <title>Draft genome of the parsitic nematode Ancylostoma duodenale.</title>
        <authorList>
            <person name="Mitreva M."/>
        </authorList>
    </citation>
    <scope>NUCLEOTIDE SEQUENCE [LARGE SCALE GENOMIC DNA]</scope>
    <source>
        <strain evidence="2 3">Zhejiang</strain>
    </source>
</reference>
<accession>A0A0C2CT84</accession>
<evidence type="ECO:0000313" key="3">
    <source>
        <dbReference type="Proteomes" id="UP000054047"/>
    </source>
</evidence>
<dbReference type="Pfam" id="PF00188">
    <property type="entry name" value="CAP"/>
    <property type="match status" value="1"/>
</dbReference>
<evidence type="ECO:0000259" key="1">
    <source>
        <dbReference type="SMART" id="SM00198"/>
    </source>
</evidence>
<dbReference type="Proteomes" id="UP000054047">
    <property type="component" value="Unassembled WGS sequence"/>
</dbReference>
<feature type="domain" description="SCP" evidence="1">
    <location>
        <begin position="4"/>
        <end position="161"/>
    </location>
</feature>
<gene>
    <name evidence="2" type="ORF">ANCDUO_16871</name>
</gene>
<dbReference type="Gene3D" id="3.40.33.10">
    <property type="entry name" value="CAP"/>
    <property type="match status" value="1"/>
</dbReference>
<dbReference type="AlphaFoldDB" id="A0A0C2CT84"/>
<dbReference type="CDD" id="cd05380">
    <property type="entry name" value="CAP_euk"/>
    <property type="match status" value="1"/>
</dbReference>
<dbReference type="InterPro" id="IPR035940">
    <property type="entry name" value="CAP_sf"/>
</dbReference>
<dbReference type="OrthoDB" id="5815488at2759"/>
<evidence type="ECO:0000313" key="2">
    <source>
        <dbReference type="EMBL" id="KIH53012.1"/>
    </source>
</evidence>
<organism evidence="2 3">
    <name type="scientific">Ancylostoma duodenale</name>
    <dbReference type="NCBI Taxonomy" id="51022"/>
    <lineage>
        <taxon>Eukaryota</taxon>
        <taxon>Metazoa</taxon>
        <taxon>Ecdysozoa</taxon>
        <taxon>Nematoda</taxon>
        <taxon>Chromadorea</taxon>
        <taxon>Rhabditida</taxon>
        <taxon>Rhabditina</taxon>
        <taxon>Rhabditomorpha</taxon>
        <taxon>Strongyloidea</taxon>
        <taxon>Ancylostomatidae</taxon>
        <taxon>Ancylostomatinae</taxon>
        <taxon>Ancylostoma</taxon>
    </lineage>
</organism>
<feature type="non-terminal residue" evidence="2">
    <location>
        <position position="186"/>
    </location>
</feature>
<dbReference type="EMBL" id="KN742244">
    <property type="protein sequence ID" value="KIH53012.1"/>
    <property type="molecule type" value="Genomic_DNA"/>
</dbReference>
<dbReference type="InterPro" id="IPR014044">
    <property type="entry name" value="CAP_dom"/>
</dbReference>